<dbReference type="AlphaFoldDB" id="A0ABD8B2R6"/>
<dbReference type="GeneID" id="93480236"/>
<organism evidence="1 2">
    <name type="scientific">Paenibacillus amylolyticus</name>
    <dbReference type="NCBI Taxonomy" id="1451"/>
    <lineage>
        <taxon>Bacteria</taxon>
        <taxon>Bacillati</taxon>
        <taxon>Bacillota</taxon>
        <taxon>Bacilli</taxon>
        <taxon>Bacillales</taxon>
        <taxon>Paenibacillaceae</taxon>
        <taxon>Paenibacillus</taxon>
    </lineage>
</organism>
<evidence type="ECO:0000313" key="1">
    <source>
        <dbReference type="EMBL" id="WWP24135.1"/>
    </source>
</evidence>
<dbReference type="EMBL" id="CP145894">
    <property type="protein sequence ID" value="WWP24135.1"/>
    <property type="molecule type" value="Genomic_DNA"/>
</dbReference>
<proteinExistence type="predicted"/>
<dbReference type="RefSeq" id="WP_338709225.1">
    <property type="nucleotide sequence ID" value="NZ_CP145894.1"/>
</dbReference>
<name>A0ABD8B2R6_PAEAM</name>
<evidence type="ECO:0000313" key="2">
    <source>
        <dbReference type="Proteomes" id="UP001364764"/>
    </source>
</evidence>
<sequence>MSKNMVDFCAQCFATHLDGSISATGTDGSGRSNFCMNCGEGFIIHIPKKAADTIRSSASWIGKRYYPDHEDYLNAAEQKKITFRDLQKSFGHLSSGIGSNIYDLNPDDVCTVYTHNDKIIEVNCISGRITKILFTFKEERGE</sequence>
<reference evidence="1 2" key="1">
    <citation type="submission" date="2024-02" db="EMBL/GenBank/DDBJ databases">
        <title>Complete sequences of two Paenibacillus sp. strains and one Lysinibacillus strain isolated from the environment on STAA medium highlight biotechnological potential.</title>
        <authorList>
            <person name="Attere S.A."/>
            <person name="Piche L.C."/>
            <person name="Intertaglia L."/>
            <person name="Lami R."/>
            <person name="Charette S.J."/>
            <person name="Vincent A.T."/>
        </authorList>
    </citation>
    <scope>NUCLEOTIDE SEQUENCE [LARGE SCALE GENOMIC DNA]</scope>
    <source>
        <strain evidence="1 2">Y5S-7</strain>
        <plasmid evidence="1 2">pY5S7-2</plasmid>
    </source>
</reference>
<geneLocation type="plasmid" evidence="1 2">
    <name>pY5S7-2</name>
</geneLocation>
<accession>A0ABD8B2R6</accession>
<protein>
    <submittedName>
        <fullName evidence="1">Uncharacterized protein</fullName>
    </submittedName>
</protein>
<keyword evidence="1" id="KW-0614">Plasmid</keyword>
<gene>
    <name evidence="1" type="ORF">V6668_32185</name>
</gene>
<dbReference type="Proteomes" id="UP001364764">
    <property type="component" value="Plasmid pY5S7-2"/>
</dbReference>